<reference evidence="8" key="1">
    <citation type="submission" date="2022-06" db="EMBL/GenBank/DDBJ databases">
        <title>Aeoliella straminimaris, a novel planctomycete from sediments.</title>
        <authorList>
            <person name="Vitorino I.R."/>
            <person name="Lage O.M."/>
        </authorList>
    </citation>
    <scope>NUCLEOTIDE SEQUENCE</scope>
    <source>
        <strain evidence="8">ICT_H6.2</strain>
    </source>
</reference>
<dbReference type="InterPro" id="IPR036849">
    <property type="entry name" value="Enolase-like_C_sf"/>
</dbReference>
<sequence>MQVRKLSAYILRVALRKPFRHASAERHHSDNIVVRSELTDGTFGWGEGVPRDYVTGETAAGALEQFAATPLAEQITGDASNWHDVLAMCDRFQPATMVDDPRGCYGNSLRSAVELSLLDAYGKVFGEPVSRAIETSLTDLPNAESLLSKRDQVQYSTTIDAEHGRKLWRSALKMRVYGFAQCKVKVGADAESDSQRMRVIRRWIGPRVDLRVDANEAWRPENLVARAEGLKPFGVTCIEQPMQHEELAAQAELRSQVDTPIMLDESLTSLHDAQQAIHLGACDLFNIRISKCGGVLNSMRLAALAHEHGLGYQLGCHPGETGILSAAGRHLATTLGGIRYLEGSYDHHVLAEVPTTPDHTFGYGGRAPRLTLPGLGVELAESSVVARPKRDHVVS</sequence>
<dbReference type="GO" id="GO:0006518">
    <property type="term" value="P:peptide metabolic process"/>
    <property type="evidence" value="ECO:0007669"/>
    <property type="project" value="UniProtKB-ARBA"/>
</dbReference>
<keyword evidence="9" id="KW-1185">Reference proteome</keyword>
<dbReference type="InterPro" id="IPR029017">
    <property type="entry name" value="Enolase-like_N"/>
</dbReference>
<dbReference type="Proteomes" id="UP001155241">
    <property type="component" value="Unassembled WGS sequence"/>
</dbReference>
<dbReference type="InterPro" id="IPR018110">
    <property type="entry name" value="Mandel_Rmase/mucon_lact_enz_CS"/>
</dbReference>
<dbReference type="GO" id="GO:0009063">
    <property type="term" value="P:amino acid catabolic process"/>
    <property type="evidence" value="ECO:0007669"/>
    <property type="project" value="InterPro"/>
</dbReference>
<evidence type="ECO:0000313" key="9">
    <source>
        <dbReference type="Proteomes" id="UP001155241"/>
    </source>
</evidence>
<dbReference type="SFLD" id="SFLDS00001">
    <property type="entry name" value="Enolase"/>
    <property type="match status" value="1"/>
</dbReference>
<dbReference type="Pfam" id="PF13378">
    <property type="entry name" value="MR_MLE_C"/>
    <property type="match status" value="1"/>
</dbReference>
<feature type="binding site" evidence="5">
    <location>
        <position position="213"/>
    </location>
    <ligand>
        <name>Mg(2+)</name>
        <dbReference type="ChEBI" id="CHEBI:18420"/>
    </ligand>
</feature>
<dbReference type="SUPFAM" id="SSF51604">
    <property type="entry name" value="Enolase C-terminal domain-like"/>
    <property type="match status" value="1"/>
</dbReference>
<dbReference type="RefSeq" id="WP_252852001.1">
    <property type="nucleotide sequence ID" value="NZ_JAMXLR010000026.1"/>
</dbReference>
<dbReference type="AlphaFoldDB" id="A0A9X2F8P3"/>
<keyword evidence="4 6" id="KW-0413">Isomerase</keyword>
<feature type="binding site" evidence="5">
    <location>
        <position position="264"/>
    </location>
    <ligand>
        <name>Mg(2+)</name>
        <dbReference type="ChEBI" id="CHEBI:18420"/>
    </ligand>
</feature>
<proteinExistence type="inferred from homology"/>
<name>A0A9X2F8P3_9BACT</name>
<dbReference type="SUPFAM" id="SSF54826">
    <property type="entry name" value="Enolase N-terminal domain-like"/>
    <property type="match status" value="1"/>
</dbReference>
<dbReference type="GO" id="GO:0046872">
    <property type="term" value="F:metal ion binding"/>
    <property type="evidence" value="ECO:0007669"/>
    <property type="project" value="UniProtKB-KW"/>
</dbReference>
<dbReference type="Gene3D" id="3.20.20.120">
    <property type="entry name" value="Enolase-like C-terminal domain"/>
    <property type="match status" value="1"/>
</dbReference>
<dbReference type="SMART" id="SM00922">
    <property type="entry name" value="MR_MLE"/>
    <property type="match status" value="1"/>
</dbReference>
<accession>A0A9X2F8P3</accession>
<protein>
    <recommendedName>
        <fullName evidence="6">Dipeptide epimerase</fullName>
        <ecNumber evidence="6">5.1.1.-</ecNumber>
    </recommendedName>
</protein>
<dbReference type="InterPro" id="IPR029065">
    <property type="entry name" value="Enolase_C-like"/>
</dbReference>
<comment type="caution">
    <text evidence="8">The sequence shown here is derived from an EMBL/GenBank/DDBJ whole genome shotgun (WGS) entry which is preliminary data.</text>
</comment>
<evidence type="ECO:0000256" key="5">
    <source>
        <dbReference type="PIRSR" id="PIRSR634603-3"/>
    </source>
</evidence>
<dbReference type="InterPro" id="IPR013341">
    <property type="entry name" value="Mandelate_racemase_N_dom"/>
</dbReference>
<dbReference type="EMBL" id="JAMXLR010000026">
    <property type="protein sequence ID" value="MCO6043899.1"/>
    <property type="molecule type" value="Genomic_DNA"/>
</dbReference>
<dbReference type="GO" id="GO:0016855">
    <property type="term" value="F:racemase and epimerase activity, acting on amino acids and derivatives"/>
    <property type="evidence" value="ECO:0007669"/>
    <property type="project" value="UniProtKB-UniRule"/>
</dbReference>
<dbReference type="Gene3D" id="3.30.390.10">
    <property type="entry name" value="Enolase-like, N-terminal domain"/>
    <property type="match status" value="1"/>
</dbReference>
<gene>
    <name evidence="8" type="ORF">NG895_08260</name>
</gene>
<evidence type="ECO:0000256" key="1">
    <source>
        <dbReference type="ARBA" id="ARBA00008031"/>
    </source>
</evidence>
<dbReference type="PROSITE" id="PS00909">
    <property type="entry name" value="MR_MLE_2"/>
    <property type="match status" value="1"/>
</dbReference>
<evidence type="ECO:0000256" key="4">
    <source>
        <dbReference type="ARBA" id="ARBA00023235"/>
    </source>
</evidence>
<dbReference type="InterPro" id="IPR013342">
    <property type="entry name" value="Mandelate_racemase_C"/>
</dbReference>
<comment type="cofactor">
    <cofactor evidence="5 6">
        <name>Mg(2+)</name>
        <dbReference type="ChEBI" id="CHEBI:18420"/>
    </cofactor>
    <text evidence="5 6">Binds 1 Mg(2+) ion per subunit.</text>
</comment>
<keyword evidence="3 5" id="KW-0460">Magnesium</keyword>
<comment type="similarity">
    <text evidence="1 6">Belongs to the mandelate racemase/muconate lactonizing enzyme family.</text>
</comment>
<dbReference type="Pfam" id="PF02746">
    <property type="entry name" value="MR_MLE_N"/>
    <property type="match status" value="1"/>
</dbReference>
<evidence type="ECO:0000259" key="7">
    <source>
        <dbReference type="SMART" id="SM00922"/>
    </source>
</evidence>
<feature type="domain" description="Mandelate racemase/muconate lactonizing enzyme C-terminal" evidence="7">
    <location>
        <begin position="165"/>
        <end position="260"/>
    </location>
</feature>
<evidence type="ECO:0000256" key="2">
    <source>
        <dbReference type="ARBA" id="ARBA00022723"/>
    </source>
</evidence>
<dbReference type="InterPro" id="IPR034603">
    <property type="entry name" value="Dipeptide_epimerase"/>
</dbReference>
<evidence type="ECO:0000256" key="3">
    <source>
        <dbReference type="ARBA" id="ARBA00022842"/>
    </source>
</evidence>
<dbReference type="PANTHER" id="PTHR48073">
    <property type="entry name" value="O-SUCCINYLBENZOATE SYNTHASE-RELATED"/>
    <property type="match status" value="1"/>
</dbReference>
<dbReference type="EC" id="5.1.1.-" evidence="6"/>
<evidence type="ECO:0000313" key="8">
    <source>
        <dbReference type="EMBL" id="MCO6043899.1"/>
    </source>
</evidence>
<dbReference type="PANTHER" id="PTHR48073:SF2">
    <property type="entry name" value="O-SUCCINYLBENZOATE SYNTHASE"/>
    <property type="match status" value="1"/>
</dbReference>
<dbReference type="CDD" id="cd03319">
    <property type="entry name" value="L-Ala-DL-Glu_epimerase"/>
    <property type="match status" value="1"/>
</dbReference>
<evidence type="ECO:0000256" key="6">
    <source>
        <dbReference type="RuleBase" id="RU366006"/>
    </source>
</evidence>
<feature type="binding site" evidence="5">
    <location>
        <position position="239"/>
    </location>
    <ligand>
        <name>Mg(2+)</name>
        <dbReference type="ChEBI" id="CHEBI:18420"/>
    </ligand>
</feature>
<dbReference type="SFLD" id="SFLDG00180">
    <property type="entry name" value="muconate_cycloisomerase"/>
    <property type="match status" value="1"/>
</dbReference>
<keyword evidence="2 5" id="KW-0479">Metal-binding</keyword>
<organism evidence="8 9">
    <name type="scientific">Aeoliella straminimaris</name>
    <dbReference type="NCBI Taxonomy" id="2954799"/>
    <lineage>
        <taxon>Bacteria</taxon>
        <taxon>Pseudomonadati</taxon>
        <taxon>Planctomycetota</taxon>
        <taxon>Planctomycetia</taxon>
        <taxon>Pirellulales</taxon>
        <taxon>Lacipirellulaceae</taxon>
        <taxon>Aeoliella</taxon>
    </lineage>
</organism>